<feature type="compositionally biased region" description="Basic and acidic residues" evidence="2">
    <location>
        <begin position="70"/>
        <end position="80"/>
    </location>
</feature>
<reference evidence="5" key="1">
    <citation type="journal article" date="2016" name="Gigascience">
        <title>De novo construction of an expanded transcriptome assembly for the western tarnished plant bug, Lygus hesperus.</title>
        <authorList>
            <person name="Tassone E.E."/>
            <person name="Geib S.M."/>
            <person name="Hall B."/>
            <person name="Fabrick J.A."/>
            <person name="Brent C.S."/>
            <person name="Hull J.J."/>
        </authorList>
    </citation>
    <scope>NUCLEOTIDE SEQUENCE</scope>
</reference>
<organism evidence="5">
    <name type="scientific">Lygus hesperus</name>
    <name type="common">Western plant bug</name>
    <dbReference type="NCBI Taxonomy" id="30085"/>
    <lineage>
        <taxon>Eukaryota</taxon>
        <taxon>Metazoa</taxon>
        <taxon>Ecdysozoa</taxon>
        <taxon>Arthropoda</taxon>
        <taxon>Hexapoda</taxon>
        <taxon>Insecta</taxon>
        <taxon>Pterygota</taxon>
        <taxon>Neoptera</taxon>
        <taxon>Paraneoptera</taxon>
        <taxon>Hemiptera</taxon>
        <taxon>Heteroptera</taxon>
        <taxon>Panheteroptera</taxon>
        <taxon>Cimicomorpha</taxon>
        <taxon>Miridae</taxon>
        <taxon>Mirini</taxon>
        <taxon>Lygus</taxon>
    </lineage>
</organism>
<sequence>MKAFSALLFVAFCIGAVFSSALPEESAAPAESAPAESATAAPATSPAPTESAPAAPAAPAPAKPGKPGKGPRDPTIEAAKELERKLEKALRLSRGKLQALEKALGEPRKAIVEKLEKIRGELIAKAKIAKKEGKKGLSRALIANAINLSQLNKRIARLR</sequence>
<feature type="chain" id="PRO_5007527327" evidence="3">
    <location>
        <begin position="20"/>
        <end position="159"/>
    </location>
</feature>
<gene>
    <name evidence="5" type="ORF">g.33056</name>
    <name evidence="4" type="ORF">g.33058</name>
</gene>
<evidence type="ECO:0000256" key="1">
    <source>
        <dbReference type="SAM" id="Coils"/>
    </source>
</evidence>
<evidence type="ECO:0000313" key="5">
    <source>
        <dbReference type="EMBL" id="JAQ07711.1"/>
    </source>
</evidence>
<dbReference type="EMBL" id="GDHC01017557">
    <property type="protein sequence ID" value="JAQ01072.1"/>
    <property type="molecule type" value="Transcribed_RNA"/>
</dbReference>
<proteinExistence type="predicted"/>
<keyword evidence="3" id="KW-0732">Signal</keyword>
<name>A0A146LHZ7_LYGHE</name>
<dbReference type="AlphaFoldDB" id="A0A146LHZ7"/>
<feature type="region of interest" description="Disordered" evidence="2">
    <location>
        <begin position="25"/>
        <end position="80"/>
    </location>
</feature>
<dbReference type="EMBL" id="GDHC01010918">
    <property type="protein sequence ID" value="JAQ07711.1"/>
    <property type="molecule type" value="Transcribed_RNA"/>
</dbReference>
<accession>A0A146LHZ7</accession>
<feature type="coiled-coil region" evidence="1">
    <location>
        <begin position="83"/>
        <end position="132"/>
    </location>
</feature>
<keyword evidence="1" id="KW-0175">Coiled coil</keyword>
<evidence type="ECO:0000313" key="4">
    <source>
        <dbReference type="EMBL" id="JAQ01072.1"/>
    </source>
</evidence>
<feature type="compositionally biased region" description="Low complexity" evidence="2">
    <location>
        <begin position="25"/>
        <end position="55"/>
    </location>
</feature>
<feature type="signal peptide" evidence="3">
    <location>
        <begin position="1"/>
        <end position="19"/>
    </location>
</feature>
<protein>
    <submittedName>
        <fullName evidence="5">Uncharacterized protein</fullName>
    </submittedName>
</protein>
<evidence type="ECO:0000256" key="2">
    <source>
        <dbReference type="SAM" id="MobiDB-lite"/>
    </source>
</evidence>
<evidence type="ECO:0000256" key="3">
    <source>
        <dbReference type="SAM" id="SignalP"/>
    </source>
</evidence>